<sequence>MSSFFRDFLRIYKVSGIQRRDRSQTTVILKNIRLKNNEKGRVVHFPLNKKPIQRGQNVFWIVTSLNTTIYNPELGARELPVVRSELKKVVLGFEKEICFFLLWGQEQERSREEFWIRTCISPKWDCDLVFADRPGPQA</sequence>
<evidence type="ECO:0000313" key="1">
    <source>
        <dbReference type="EMBL" id="GBM09519.1"/>
    </source>
</evidence>
<name>A0A4Y2CZI5_ARAVE</name>
<organism evidence="1 2">
    <name type="scientific">Araneus ventricosus</name>
    <name type="common">Orbweaver spider</name>
    <name type="synonym">Epeira ventricosa</name>
    <dbReference type="NCBI Taxonomy" id="182803"/>
    <lineage>
        <taxon>Eukaryota</taxon>
        <taxon>Metazoa</taxon>
        <taxon>Ecdysozoa</taxon>
        <taxon>Arthropoda</taxon>
        <taxon>Chelicerata</taxon>
        <taxon>Arachnida</taxon>
        <taxon>Araneae</taxon>
        <taxon>Araneomorphae</taxon>
        <taxon>Entelegynae</taxon>
        <taxon>Araneoidea</taxon>
        <taxon>Araneidae</taxon>
        <taxon>Araneus</taxon>
    </lineage>
</organism>
<accession>A0A4Y2CZI5</accession>
<dbReference type="AlphaFoldDB" id="A0A4Y2CZI5"/>
<dbReference type="Proteomes" id="UP000499080">
    <property type="component" value="Unassembled WGS sequence"/>
</dbReference>
<gene>
    <name evidence="1" type="ORF">AVEN_100429_1</name>
</gene>
<proteinExistence type="predicted"/>
<dbReference type="EMBL" id="BGPR01000271">
    <property type="protein sequence ID" value="GBM09519.1"/>
    <property type="molecule type" value="Genomic_DNA"/>
</dbReference>
<reference evidence="1 2" key="1">
    <citation type="journal article" date="2019" name="Sci. Rep.">
        <title>Orb-weaving spider Araneus ventricosus genome elucidates the spidroin gene catalogue.</title>
        <authorList>
            <person name="Kono N."/>
            <person name="Nakamura H."/>
            <person name="Ohtoshi R."/>
            <person name="Moran D.A.P."/>
            <person name="Shinohara A."/>
            <person name="Yoshida Y."/>
            <person name="Fujiwara M."/>
            <person name="Mori M."/>
            <person name="Tomita M."/>
            <person name="Arakawa K."/>
        </authorList>
    </citation>
    <scope>NUCLEOTIDE SEQUENCE [LARGE SCALE GENOMIC DNA]</scope>
</reference>
<protein>
    <submittedName>
        <fullName evidence="1">Uncharacterized protein</fullName>
    </submittedName>
</protein>
<evidence type="ECO:0000313" key="2">
    <source>
        <dbReference type="Proteomes" id="UP000499080"/>
    </source>
</evidence>
<keyword evidence="2" id="KW-1185">Reference proteome</keyword>
<comment type="caution">
    <text evidence="1">The sequence shown here is derived from an EMBL/GenBank/DDBJ whole genome shotgun (WGS) entry which is preliminary data.</text>
</comment>